<accession>A0A844I9V7</accession>
<comment type="caution">
    <text evidence="2">The sequence shown here is derived from an EMBL/GenBank/DDBJ whole genome shotgun (WGS) entry which is preliminary data.</text>
</comment>
<protein>
    <submittedName>
        <fullName evidence="2">Oligosaccharide repeat unit polymerase</fullName>
    </submittedName>
</protein>
<evidence type="ECO:0000313" key="3">
    <source>
        <dbReference type="Proteomes" id="UP000431462"/>
    </source>
</evidence>
<keyword evidence="1" id="KW-0812">Transmembrane</keyword>
<dbReference type="EMBL" id="VENC01000029">
    <property type="protein sequence ID" value="MTJ00718.1"/>
    <property type="molecule type" value="Genomic_DNA"/>
</dbReference>
<dbReference type="Proteomes" id="UP000431462">
    <property type="component" value="Unassembled WGS sequence"/>
</dbReference>
<evidence type="ECO:0000313" key="2">
    <source>
        <dbReference type="EMBL" id="MTJ00718.1"/>
    </source>
</evidence>
<proteinExistence type="predicted"/>
<sequence length="373" mass="43258">MDITKPYFLIMPALISLFSCHFFFYELSFFVVINSALVLALFAIVSSLLMFALGADRLPENSVSVALIDSTKKFNFVFWVIIGASFASSTILVLYFSNKFGFYSIFVNASLLQTNAISNSLGNFLYLNVFVFPVLFILTLYKSKLYFVLLLFSLFFLYFAGIKSYMFQSFALLGLVLLSGKKFGTLSFYSFLLLLALFLYFFIYDVLIDLASENAGHSFDRFLSYFSGSWATYSFYLEDGLETPYPGLTIFYPIYKLASMGQITLDEYYRFYEINGFQLNVVPIFQLAYLEGGFWLQLFMVFVLSFAYVFLRLLCFRYKKNVFFRVCLYFFCSTFIISSLFANVFQDLPVYISIFILIFAGFFSQVRLQKRLR</sequence>
<dbReference type="AlphaFoldDB" id="A0A844I9V7"/>
<keyword evidence="1" id="KW-1133">Transmembrane helix</keyword>
<reference evidence="2 3" key="1">
    <citation type="submission" date="2019-06" db="EMBL/GenBank/DDBJ databases">
        <title>Enrichment of Autotrophic Halophilic Microorganisms from Red Sea Brine Pool Using Microbial Electrosynthesis System.</title>
        <authorList>
            <person name="Alqahtani M.F."/>
            <person name="Bajracharya S."/>
            <person name="Katuri K.P."/>
            <person name="Ali M."/>
            <person name="Saikaly P.E."/>
        </authorList>
    </citation>
    <scope>NUCLEOTIDE SEQUENCE [LARGE SCALE GENOMIC DNA]</scope>
    <source>
        <strain evidence="2">MES15</strain>
    </source>
</reference>
<organism evidence="2 3">
    <name type="scientific">Marinobacter adhaerens</name>
    <dbReference type="NCBI Taxonomy" id="1033846"/>
    <lineage>
        <taxon>Bacteria</taxon>
        <taxon>Pseudomonadati</taxon>
        <taxon>Pseudomonadota</taxon>
        <taxon>Gammaproteobacteria</taxon>
        <taxon>Pseudomonadales</taxon>
        <taxon>Marinobacteraceae</taxon>
        <taxon>Marinobacter</taxon>
    </lineage>
</organism>
<feature type="transmembrane region" description="Helical" evidence="1">
    <location>
        <begin position="322"/>
        <end position="342"/>
    </location>
</feature>
<feature type="transmembrane region" description="Helical" evidence="1">
    <location>
        <begin position="76"/>
        <end position="96"/>
    </location>
</feature>
<feature type="transmembrane region" description="Helical" evidence="1">
    <location>
        <begin position="145"/>
        <end position="166"/>
    </location>
</feature>
<evidence type="ECO:0000256" key="1">
    <source>
        <dbReference type="SAM" id="Phobius"/>
    </source>
</evidence>
<feature type="transmembrane region" description="Helical" evidence="1">
    <location>
        <begin position="116"/>
        <end position="138"/>
    </location>
</feature>
<feature type="transmembrane region" description="Helical" evidence="1">
    <location>
        <begin position="294"/>
        <end position="315"/>
    </location>
</feature>
<feature type="transmembrane region" description="Helical" evidence="1">
    <location>
        <begin position="186"/>
        <end position="207"/>
    </location>
</feature>
<gene>
    <name evidence="2" type="ORF">FH752_19110</name>
</gene>
<feature type="transmembrane region" description="Helical" evidence="1">
    <location>
        <begin position="31"/>
        <end position="55"/>
    </location>
</feature>
<keyword evidence="1" id="KW-0472">Membrane</keyword>
<name>A0A844I9V7_9GAMM</name>
<feature type="transmembrane region" description="Helical" evidence="1">
    <location>
        <begin position="7"/>
        <end position="25"/>
    </location>
</feature>
<feature type="transmembrane region" description="Helical" evidence="1">
    <location>
        <begin position="348"/>
        <end position="368"/>
    </location>
</feature>
<dbReference type="PROSITE" id="PS51257">
    <property type="entry name" value="PROKAR_LIPOPROTEIN"/>
    <property type="match status" value="1"/>
</dbReference>